<sequence>MVDDSGILPDTKHYGKAEKVVVIEGKRQNKEGSIRFCISVHHGTTYCLFGSSSLAHKSHPKTNLMELMCLGSLATHCDKLIV</sequence>
<dbReference type="Gramene" id="KVH95765">
    <property type="protein sequence ID" value="KVH95765"/>
    <property type="gene ID" value="Ccrd_002143"/>
</dbReference>
<organism evidence="1 2">
    <name type="scientific">Cynara cardunculus var. scolymus</name>
    <name type="common">Globe artichoke</name>
    <name type="synonym">Cynara scolymus</name>
    <dbReference type="NCBI Taxonomy" id="59895"/>
    <lineage>
        <taxon>Eukaryota</taxon>
        <taxon>Viridiplantae</taxon>
        <taxon>Streptophyta</taxon>
        <taxon>Embryophyta</taxon>
        <taxon>Tracheophyta</taxon>
        <taxon>Spermatophyta</taxon>
        <taxon>Magnoliopsida</taxon>
        <taxon>eudicotyledons</taxon>
        <taxon>Gunneridae</taxon>
        <taxon>Pentapetalae</taxon>
        <taxon>asterids</taxon>
        <taxon>campanulids</taxon>
        <taxon>Asterales</taxon>
        <taxon>Asteraceae</taxon>
        <taxon>Carduoideae</taxon>
        <taxon>Cardueae</taxon>
        <taxon>Carduinae</taxon>
        <taxon>Cynara</taxon>
    </lineage>
</organism>
<gene>
    <name evidence="1" type="ORF">Ccrd_002143</name>
</gene>
<proteinExistence type="predicted"/>
<evidence type="ECO:0000313" key="2">
    <source>
        <dbReference type="Proteomes" id="UP000243975"/>
    </source>
</evidence>
<evidence type="ECO:0000313" key="1">
    <source>
        <dbReference type="EMBL" id="KVH95765.1"/>
    </source>
</evidence>
<protein>
    <submittedName>
        <fullName evidence="1">Uncharacterized protein</fullName>
    </submittedName>
</protein>
<reference evidence="1 2" key="1">
    <citation type="journal article" date="2016" name="Sci. Rep.">
        <title>The genome sequence of the outbreeding globe artichoke constructed de novo incorporating a phase-aware low-pass sequencing strategy of F1 progeny.</title>
        <authorList>
            <person name="Scaglione D."/>
            <person name="Reyes-Chin-Wo S."/>
            <person name="Acquadro A."/>
            <person name="Froenicke L."/>
            <person name="Portis E."/>
            <person name="Beitel C."/>
            <person name="Tirone M."/>
            <person name="Mauro R."/>
            <person name="Lo Monaco A."/>
            <person name="Mauromicale G."/>
            <person name="Faccioli P."/>
            <person name="Cattivelli L."/>
            <person name="Rieseberg L."/>
            <person name="Michelmore R."/>
            <person name="Lanteri S."/>
        </authorList>
    </citation>
    <scope>NUCLEOTIDE SEQUENCE [LARGE SCALE GENOMIC DNA]</scope>
    <source>
        <strain evidence="1">2C</strain>
    </source>
</reference>
<keyword evidence="2" id="KW-1185">Reference proteome</keyword>
<name>A0A103XRX2_CYNCS</name>
<accession>A0A103XRX2</accession>
<comment type="caution">
    <text evidence="1">The sequence shown here is derived from an EMBL/GenBank/DDBJ whole genome shotgun (WGS) entry which is preliminary data.</text>
</comment>
<dbReference type="Proteomes" id="UP000243975">
    <property type="component" value="Unassembled WGS sequence"/>
</dbReference>
<dbReference type="EMBL" id="LEKV01004377">
    <property type="protein sequence ID" value="KVH95765.1"/>
    <property type="molecule type" value="Genomic_DNA"/>
</dbReference>
<dbReference type="AlphaFoldDB" id="A0A103XRX2"/>